<dbReference type="InterPro" id="IPR003593">
    <property type="entry name" value="AAA+_ATPase"/>
</dbReference>
<evidence type="ECO:0000256" key="5">
    <source>
        <dbReference type="ARBA" id="ARBA00022801"/>
    </source>
</evidence>
<dbReference type="PROSITE" id="PS00674">
    <property type="entry name" value="AAA"/>
    <property type="match status" value="1"/>
</dbReference>
<dbReference type="FunFam" id="3.40.50.300:FF:000109">
    <property type="entry name" value="Peroxisomal biogenesis factor 6"/>
    <property type="match status" value="1"/>
</dbReference>
<dbReference type="CDD" id="cd19527">
    <property type="entry name" value="RecA-like_PEX6_r2"/>
    <property type="match status" value="1"/>
</dbReference>
<keyword evidence="6" id="KW-0067">ATP-binding</keyword>
<dbReference type="EMBL" id="JASPKY010000629">
    <property type="protein sequence ID" value="KAK9687691.1"/>
    <property type="molecule type" value="Genomic_DNA"/>
</dbReference>
<feature type="domain" description="AAA+ ATPase" evidence="12">
    <location>
        <begin position="301"/>
        <end position="433"/>
    </location>
</feature>
<keyword evidence="5" id="KW-0378">Hydrolase</keyword>
<dbReference type="GO" id="GO:0005829">
    <property type="term" value="C:cytosol"/>
    <property type="evidence" value="ECO:0007669"/>
    <property type="project" value="TreeGrafter"/>
</dbReference>
<keyword evidence="11" id="KW-1133">Transmembrane helix</keyword>
<dbReference type="SMART" id="SM00382">
    <property type="entry name" value="AAA"/>
    <property type="match status" value="2"/>
</dbReference>
<dbReference type="InterPro" id="IPR047533">
    <property type="entry name" value="RecA-like_PEX6_r2"/>
</dbReference>
<protein>
    <recommendedName>
        <fullName evidence="8">Peroxisomal ATPase PEX6</fullName>
    </recommendedName>
    <alternativeName>
        <fullName evidence="9">Peroxin-6</fullName>
    </alternativeName>
</protein>
<sequence length="799" mass="91129">MSTPKIFENINVKVLLYASKVRFRRYPAVMYLFYMFLIYKFLLLKRKRFKIVPVPDELILHIFHKYSIKSNQDSNNCVIVPKRFVRDIELEDYVRITDDSVSKLVQIFSFDIQGDLIYISDTLRHNFDRINLKEDVRLTRIDPPPIRVAKEVEIRLISSGNEITNHMCDILLKNYFRTPKLVQKNDVIAINVKQYAPEFIYNNYKTNSVQNVYFKYARIKFDKNEDCTGSYFCVRGETELRQSAHTQAYLPAKFKRFIAEKFDENRIEKAVINKCPYGYDNRLNNLRKSVKPFLNRRKIKLKPVFLIQGNKGNAKNLLASTLADELGLNVYKISSGDLSATAYSQTEIKIKNAFFRAKLCTPCLFVINNFENFGKTHDGKFNERIVDYFKFELSNNLTNNDPPLIVICISNSKNIPAELGRIFLEIFEFGAPDQDERAKILEWILEEQALETDTDMKEIAGKTHGFFYGDLAALIYHVRKNSFDNRSDSLIKADFETALDIMQTNYADSMGAPKVPRVQWSDVGGLADVKAEIIRTINLPLKRPELLKNTGLRRSGILLYGPPGTGKTLLAKAVATECGLCFLSVKGPELLNMYVGQSEQNIREVFDRAREASPCIIFFDELDSLAPNRGLSGDSGGVMDRVVSQLLAEMDGLNKEATIFIIGATNRPDLIDPALLRPGRFDKLLYVGPAETPAAKLSVLKALTRKFKLGEDTNLEDIVNNCPENISGADFYGLCSNAWLAATRGLIRKIENGEIDKDDVSHEDVVVRAADFMESLKRVKPSISPEDMRYFNRLKEELS</sequence>
<proteinExistence type="inferred from homology"/>
<dbReference type="Pfam" id="PF00004">
    <property type="entry name" value="AAA"/>
    <property type="match status" value="2"/>
</dbReference>
<organism evidence="13 14">
    <name type="scientific">Popillia japonica</name>
    <name type="common">Japanese beetle</name>
    <dbReference type="NCBI Taxonomy" id="7064"/>
    <lineage>
        <taxon>Eukaryota</taxon>
        <taxon>Metazoa</taxon>
        <taxon>Ecdysozoa</taxon>
        <taxon>Arthropoda</taxon>
        <taxon>Hexapoda</taxon>
        <taxon>Insecta</taxon>
        <taxon>Pterygota</taxon>
        <taxon>Neoptera</taxon>
        <taxon>Endopterygota</taxon>
        <taxon>Coleoptera</taxon>
        <taxon>Polyphaga</taxon>
        <taxon>Scarabaeiformia</taxon>
        <taxon>Scarabaeidae</taxon>
        <taxon>Rutelinae</taxon>
        <taxon>Popillia</taxon>
    </lineage>
</organism>
<evidence type="ECO:0000256" key="8">
    <source>
        <dbReference type="ARBA" id="ARBA00034811"/>
    </source>
</evidence>
<dbReference type="Gene3D" id="3.40.50.300">
    <property type="entry name" value="P-loop containing nucleotide triphosphate hydrolases"/>
    <property type="match status" value="2"/>
</dbReference>
<keyword evidence="11" id="KW-0812">Transmembrane</keyword>
<dbReference type="AlphaFoldDB" id="A0AAW1IE15"/>
<dbReference type="PANTHER" id="PTHR23077">
    <property type="entry name" value="AAA-FAMILY ATPASE"/>
    <property type="match status" value="1"/>
</dbReference>
<dbReference type="InterPro" id="IPR003960">
    <property type="entry name" value="ATPase_AAA_CS"/>
</dbReference>
<evidence type="ECO:0000259" key="12">
    <source>
        <dbReference type="SMART" id="SM00382"/>
    </source>
</evidence>
<dbReference type="Proteomes" id="UP001458880">
    <property type="component" value="Unassembled WGS sequence"/>
</dbReference>
<keyword evidence="14" id="KW-1185">Reference proteome</keyword>
<dbReference type="InterPro" id="IPR050168">
    <property type="entry name" value="AAA_ATPase_domain"/>
</dbReference>
<feature type="transmembrane region" description="Helical" evidence="11">
    <location>
        <begin position="26"/>
        <end position="43"/>
    </location>
</feature>
<dbReference type="SUPFAM" id="SSF52540">
    <property type="entry name" value="P-loop containing nucleoside triphosphate hydrolases"/>
    <property type="match status" value="2"/>
</dbReference>
<dbReference type="GO" id="GO:0005778">
    <property type="term" value="C:peroxisomal membrane"/>
    <property type="evidence" value="ECO:0007669"/>
    <property type="project" value="TreeGrafter"/>
</dbReference>
<evidence type="ECO:0000256" key="4">
    <source>
        <dbReference type="ARBA" id="ARBA00022741"/>
    </source>
</evidence>
<evidence type="ECO:0000313" key="13">
    <source>
        <dbReference type="EMBL" id="KAK9687691.1"/>
    </source>
</evidence>
<gene>
    <name evidence="13" type="ORF">QE152_g36077</name>
</gene>
<comment type="subcellular location">
    <subcellularLocation>
        <location evidence="1">Membrane</location>
    </subcellularLocation>
</comment>
<evidence type="ECO:0000256" key="11">
    <source>
        <dbReference type="SAM" id="Phobius"/>
    </source>
</evidence>
<keyword evidence="7 11" id="KW-0472">Membrane</keyword>
<name>A0AAW1IE15_POPJA</name>
<evidence type="ECO:0000256" key="10">
    <source>
        <dbReference type="ARBA" id="ARBA00048778"/>
    </source>
</evidence>
<dbReference type="Gene3D" id="1.10.8.60">
    <property type="match status" value="2"/>
</dbReference>
<keyword evidence="3" id="KW-0962">Peroxisome biogenesis</keyword>
<evidence type="ECO:0000313" key="14">
    <source>
        <dbReference type="Proteomes" id="UP001458880"/>
    </source>
</evidence>
<evidence type="ECO:0000256" key="7">
    <source>
        <dbReference type="ARBA" id="ARBA00023136"/>
    </source>
</evidence>
<evidence type="ECO:0000256" key="1">
    <source>
        <dbReference type="ARBA" id="ARBA00004370"/>
    </source>
</evidence>
<evidence type="ECO:0000256" key="6">
    <source>
        <dbReference type="ARBA" id="ARBA00022840"/>
    </source>
</evidence>
<dbReference type="PANTHER" id="PTHR23077:SF9">
    <property type="entry name" value="PEROXISOMAL ATPASE PEX6"/>
    <property type="match status" value="1"/>
</dbReference>
<dbReference type="InterPro" id="IPR003959">
    <property type="entry name" value="ATPase_AAA_core"/>
</dbReference>
<comment type="catalytic activity">
    <reaction evidence="10">
        <text>ATP + H2O = ADP + phosphate + H(+)</text>
        <dbReference type="Rhea" id="RHEA:13065"/>
        <dbReference type="ChEBI" id="CHEBI:15377"/>
        <dbReference type="ChEBI" id="CHEBI:15378"/>
        <dbReference type="ChEBI" id="CHEBI:30616"/>
        <dbReference type="ChEBI" id="CHEBI:43474"/>
        <dbReference type="ChEBI" id="CHEBI:456216"/>
    </reaction>
    <physiologicalReaction direction="left-to-right" evidence="10">
        <dbReference type="Rhea" id="RHEA:13066"/>
    </physiologicalReaction>
</comment>
<accession>A0AAW1IE15</accession>
<dbReference type="InterPro" id="IPR027417">
    <property type="entry name" value="P-loop_NTPase"/>
</dbReference>
<evidence type="ECO:0000256" key="9">
    <source>
        <dbReference type="ARBA" id="ARBA00034920"/>
    </source>
</evidence>
<dbReference type="GO" id="GO:0005524">
    <property type="term" value="F:ATP binding"/>
    <property type="evidence" value="ECO:0007669"/>
    <property type="project" value="UniProtKB-KW"/>
</dbReference>
<comment type="caution">
    <text evidence="13">The sequence shown here is derived from an EMBL/GenBank/DDBJ whole genome shotgun (WGS) entry which is preliminary data.</text>
</comment>
<keyword evidence="4" id="KW-0547">Nucleotide-binding</keyword>
<dbReference type="GO" id="GO:0016558">
    <property type="term" value="P:protein import into peroxisome matrix"/>
    <property type="evidence" value="ECO:0007669"/>
    <property type="project" value="TreeGrafter"/>
</dbReference>
<evidence type="ECO:0000256" key="2">
    <source>
        <dbReference type="ARBA" id="ARBA00006914"/>
    </source>
</evidence>
<evidence type="ECO:0000256" key="3">
    <source>
        <dbReference type="ARBA" id="ARBA00022593"/>
    </source>
</evidence>
<comment type="similarity">
    <text evidence="2">Belongs to the AAA ATPase family.</text>
</comment>
<reference evidence="13 14" key="1">
    <citation type="journal article" date="2024" name="BMC Genomics">
        <title>De novo assembly and annotation of Popillia japonica's genome with initial clues to its potential as an invasive pest.</title>
        <authorList>
            <person name="Cucini C."/>
            <person name="Boschi S."/>
            <person name="Funari R."/>
            <person name="Cardaioli E."/>
            <person name="Iannotti N."/>
            <person name="Marturano G."/>
            <person name="Paoli F."/>
            <person name="Bruttini M."/>
            <person name="Carapelli A."/>
            <person name="Frati F."/>
            <person name="Nardi F."/>
        </authorList>
    </citation>
    <scope>NUCLEOTIDE SEQUENCE [LARGE SCALE GENOMIC DNA]</scope>
    <source>
        <strain evidence="13">DMR45628</strain>
    </source>
</reference>
<feature type="domain" description="AAA+ ATPase" evidence="12">
    <location>
        <begin position="553"/>
        <end position="691"/>
    </location>
</feature>
<dbReference type="GO" id="GO:0016887">
    <property type="term" value="F:ATP hydrolysis activity"/>
    <property type="evidence" value="ECO:0007669"/>
    <property type="project" value="InterPro"/>
</dbReference>